<dbReference type="OrthoDB" id="9835651at2"/>
<keyword evidence="3" id="KW-1185">Reference proteome</keyword>
<name>A0A2S6IIA0_9ACTN</name>
<dbReference type="EMBL" id="PTJD01000009">
    <property type="protein sequence ID" value="PPK93918.1"/>
    <property type="molecule type" value="Genomic_DNA"/>
</dbReference>
<dbReference type="AlphaFoldDB" id="A0A2S6IIA0"/>
<evidence type="ECO:0000256" key="1">
    <source>
        <dbReference type="SAM" id="MobiDB-lite"/>
    </source>
</evidence>
<dbReference type="RefSeq" id="WP_158257246.1">
    <property type="nucleotide sequence ID" value="NZ_PTJD01000009.1"/>
</dbReference>
<organism evidence="2 3">
    <name type="scientific">Kineococcus xinjiangensis</name>
    <dbReference type="NCBI Taxonomy" id="512762"/>
    <lineage>
        <taxon>Bacteria</taxon>
        <taxon>Bacillati</taxon>
        <taxon>Actinomycetota</taxon>
        <taxon>Actinomycetes</taxon>
        <taxon>Kineosporiales</taxon>
        <taxon>Kineosporiaceae</taxon>
        <taxon>Kineococcus</taxon>
    </lineage>
</organism>
<dbReference type="Proteomes" id="UP000239485">
    <property type="component" value="Unassembled WGS sequence"/>
</dbReference>
<reference evidence="2 3" key="1">
    <citation type="submission" date="2018-02" db="EMBL/GenBank/DDBJ databases">
        <title>Genomic Encyclopedia of Archaeal and Bacterial Type Strains, Phase II (KMG-II): from individual species to whole genera.</title>
        <authorList>
            <person name="Goeker M."/>
        </authorList>
    </citation>
    <scope>NUCLEOTIDE SEQUENCE [LARGE SCALE GENOMIC DNA]</scope>
    <source>
        <strain evidence="2 3">DSM 22857</strain>
    </source>
</reference>
<sequence length="239" mass="26848">MRTVEDLSEEPVGALHDGSDGAGLLSDEARGRVLAALDQLYVPAQQEELEACATALTGAALRLPSVGEVLAQEAEAWRRGVQRPVWVCGGVQVATGEIATDRLARSDWRLANRLIHGEDVDQDDERSLWLLRQFCDLYLVVQEKKTVVQQRKTEGRERLAAQVRRHAHIAADVLPPRRLGFLKKPDLEWGEDRVEWLRNAAEDAASSLRTPLRDVTPPAMWRWDRLSEAETLFGHHGQR</sequence>
<gene>
    <name evidence="2" type="ORF">CLV92_109197</name>
</gene>
<feature type="region of interest" description="Disordered" evidence="1">
    <location>
        <begin position="1"/>
        <end position="21"/>
    </location>
</feature>
<proteinExistence type="predicted"/>
<evidence type="ECO:0000313" key="3">
    <source>
        <dbReference type="Proteomes" id="UP000239485"/>
    </source>
</evidence>
<comment type="caution">
    <text evidence="2">The sequence shown here is derived from an EMBL/GenBank/DDBJ whole genome shotgun (WGS) entry which is preliminary data.</text>
</comment>
<accession>A0A2S6IIA0</accession>
<protein>
    <submittedName>
        <fullName evidence="2">Uncharacterized protein</fullName>
    </submittedName>
</protein>
<evidence type="ECO:0000313" key="2">
    <source>
        <dbReference type="EMBL" id="PPK93918.1"/>
    </source>
</evidence>